<dbReference type="EMBL" id="AP019400">
    <property type="protein sequence ID" value="BBI31942.1"/>
    <property type="molecule type" value="Genomic_DNA"/>
</dbReference>
<protein>
    <submittedName>
        <fullName evidence="3">ABC transporter substrate-binding protein</fullName>
    </submittedName>
</protein>
<dbReference type="Proteomes" id="UP000289856">
    <property type="component" value="Chromosome"/>
</dbReference>
<evidence type="ECO:0000256" key="1">
    <source>
        <dbReference type="SAM" id="MobiDB-lite"/>
    </source>
</evidence>
<dbReference type="InterPro" id="IPR050490">
    <property type="entry name" value="Bact_solute-bd_prot1"/>
</dbReference>
<dbReference type="InterPro" id="IPR006059">
    <property type="entry name" value="SBP"/>
</dbReference>
<organism evidence="3 4">
    <name type="scientific">Cohnella abietis</name>
    <dbReference type="NCBI Taxonomy" id="2507935"/>
    <lineage>
        <taxon>Bacteria</taxon>
        <taxon>Bacillati</taxon>
        <taxon>Bacillota</taxon>
        <taxon>Bacilli</taxon>
        <taxon>Bacillales</taxon>
        <taxon>Paenibacillaceae</taxon>
        <taxon>Cohnella</taxon>
    </lineage>
</organism>
<dbReference type="Gene3D" id="3.40.190.10">
    <property type="entry name" value="Periplasmic binding protein-like II"/>
    <property type="match status" value="2"/>
</dbReference>
<evidence type="ECO:0000313" key="3">
    <source>
        <dbReference type="EMBL" id="BBI31942.1"/>
    </source>
</evidence>
<gene>
    <name evidence="3" type="ORF">KCTCHS21_13410</name>
</gene>
<proteinExistence type="predicted"/>
<reference evidence="3 4" key="1">
    <citation type="submission" date="2019-01" db="EMBL/GenBank/DDBJ databases">
        <title>Complete genome sequence of Cohnella hallensis HS21 isolated from Korean fir (Abies koreana) rhizospheric soil.</title>
        <authorList>
            <person name="Jiang L."/>
            <person name="Kang S.W."/>
            <person name="Kim S."/>
            <person name="Jung J."/>
            <person name="Kim C.Y."/>
            <person name="Kim D.H."/>
            <person name="Kim S.W."/>
            <person name="Lee J."/>
        </authorList>
    </citation>
    <scope>NUCLEOTIDE SEQUENCE [LARGE SCALE GENOMIC DNA]</scope>
    <source>
        <strain evidence="3 4">HS21</strain>
    </source>
</reference>
<dbReference type="SUPFAM" id="SSF53850">
    <property type="entry name" value="Periplasmic binding protein-like II"/>
    <property type="match status" value="1"/>
</dbReference>
<keyword evidence="2" id="KW-0732">Signal</keyword>
<sequence length="449" mass="49563">MFSSKFLKRSTAVVICTMLLFVMAACGGNNDTKSEPTSTNGTESPSATANEKPVTLRLIGWNNVPTVEALKKLNEKFSAKYPNIKVDMNIVDTNSFGQLKLTRMTAGDVDIIQSAPFYSPPVDWAVTDKPTWISDIEQGMYTDLSGQPWVGNYTEDAQKAMSWEGKIYGIPTGSIASNGIFYNKDLFEKNGWSAPKTWDDFVVLVDQIKKSGISAITIGGKDGWPANMMMNNLVGTVIPNYEDLDRQLWTGERKFNDEQFMKVWERMDQWNGFFDKGILGVDYNAALSHFVTGKAAMLADGSWRASEISGADANVNYGYFPLPNDAGDQVLQGNFDIGYLINAKSPNQDAALKWLAFLNEKENYTEFENTQGLIPTQIGTVMESEFMKELGTSLKLHYESLHYTPKGVGKYGSATAGALLKSFGGPIATTKELADLVQGDWDKALKSNK</sequence>
<dbReference type="AlphaFoldDB" id="A0A3T1D1E9"/>
<dbReference type="PANTHER" id="PTHR43649">
    <property type="entry name" value="ARABINOSE-BINDING PROTEIN-RELATED"/>
    <property type="match status" value="1"/>
</dbReference>
<dbReference type="KEGG" id="cohn:KCTCHS21_13410"/>
<dbReference type="PROSITE" id="PS51257">
    <property type="entry name" value="PROKAR_LIPOPROTEIN"/>
    <property type="match status" value="1"/>
</dbReference>
<feature type="compositionally biased region" description="Polar residues" evidence="1">
    <location>
        <begin position="31"/>
        <end position="49"/>
    </location>
</feature>
<dbReference type="Pfam" id="PF01547">
    <property type="entry name" value="SBP_bac_1"/>
    <property type="match status" value="1"/>
</dbReference>
<keyword evidence="4" id="KW-1185">Reference proteome</keyword>
<evidence type="ECO:0000256" key="2">
    <source>
        <dbReference type="SAM" id="SignalP"/>
    </source>
</evidence>
<feature type="signal peptide" evidence="2">
    <location>
        <begin position="1"/>
        <end position="24"/>
    </location>
</feature>
<dbReference type="OrthoDB" id="9798191at2"/>
<name>A0A3T1D1E9_9BACL</name>
<accession>A0A3T1D1E9</accession>
<feature type="region of interest" description="Disordered" evidence="1">
    <location>
        <begin position="31"/>
        <end position="50"/>
    </location>
</feature>
<dbReference type="RefSeq" id="WP_130606112.1">
    <property type="nucleotide sequence ID" value="NZ_AP019400.1"/>
</dbReference>
<evidence type="ECO:0000313" key="4">
    <source>
        <dbReference type="Proteomes" id="UP000289856"/>
    </source>
</evidence>
<feature type="chain" id="PRO_5039523237" evidence="2">
    <location>
        <begin position="25"/>
        <end position="449"/>
    </location>
</feature>